<gene>
    <name evidence="2" type="ORF">H5410_044067</name>
</gene>
<feature type="transmembrane region" description="Helical" evidence="1">
    <location>
        <begin position="20"/>
        <end position="44"/>
    </location>
</feature>
<protein>
    <submittedName>
        <fullName evidence="2">Uncharacterized protein</fullName>
    </submittedName>
</protein>
<dbReference type="EMBL" id="JACXVP010000008">
    <property type="protein sequence ID" value="KAG5593553.1"/>
    <property type="molecule type" value="Genomic_DNA"/>
</dbReference>
<evidence type="ECO:0000256" key="1">
    <source>
        <dbReference type="SAM" id="Phobius"/>
    </source>
</evidence>
<keyword evidence="3" id="KW-1185">Reference proteome</keyword>
<accession>A0A9J5XZD0</accession>
<proteinExistence type="predicted"/>
<sequence>MVKTAHFKGKTIPEQVNPLLIFMCIVCGIFGDLVFPPHFCLIFLSTFDKTIYMEPIGSLGQNDSFSRSNEPRTSKPPILPIFMCYSSPFFYDTKFRPHFCQNFHGRPTLSMEPIGPYGKNGPFSRSNEPHSRISTSFLPKFSWTSVKTLAMDPVGPHIQKDPISRIPIVFLPNFFMDVH</sequence>
<comment type="caution">
    <text evidence="2">The sequence shown here is derived from an EMBL/GenBank/DDBJ whole genome shotgun (WGS) entry which is preliminary data.</text>
</comment>
<reference evidence="2 3" key="1">
    <citation type="submission" date="2020-09" db="EMBL/GenBank/DDBJ databases">
        <title>De no assembly of potato wild relative species, Solanum commersonii.</title>
        <authorList>
            <person name="Cho K."/>
        </authorList>
    </citation>
    <scope>NUCLEOTIDE SEQUENCE [LARGE SCALE GENOMIC DNA]</scope>
    <source>
        <strain evidence="2">LZ3.2</strain>
        <tissue evidence="2">Leaf</tissue>
    </source>
</reference>
<organism evidence="2 3">
    <name type="scientific">Solanum commersonii</name>
    <name type="common">Commerson's wild potato</name>
    <name type="synonym">Commerson's nightshade</name>
    <dbReference type="NCBI Taxonomy" id="4109"/>
    <lineage>
        <taxon>Eukaryota</taxon>
        <taxon>Viridiplantae</taxon>
        <taxon>Streptophyta</taxon>
        <taxon>Embryophyta</taxon>
        <taxon>Tracheophyta</taxon>
        <taxon>Spermatophyta</taxon>
        <taxon>Magnoliopsida</taxon>
        <taxon>eudicotyledons</taxon>
        <taxon>Gunneridae</taxon>
        <taxon>Pentapetalae</taxon>
        <taxon>asterids</taxon>
        <taxon>lamiids</taxon>
        <taxon>Solanales</taxon>
        <taxon>Solanaceae</taxon>
        <taxon>Solanoideae</taxon>
        <taxon>Solaneae</taxon>
        <taxon>Solanum</taxon>
    </lineage>
</organism>
<evidence type="ECO:0000313" key="3">
    <source>
        <dbReference type="Proteomes" id="UP000824120"/>
    </source>
</evidence>
<dbReference type="Proteomes" id="UP000824120">
    <property type="component" value="Chromosome 8"/>
</dbReference>
<keyword evidence="1" id="KW-0812">Transmembrane</keyword>
<name>A0A9J5XZD0_SOLCO</name>
<keyword evidence="1" id="KW-1133">Transmembrane helix</keyword>
<evidence type="ECO:0000313" key="2">
    <source>
        <dbReference type="EMBL" id="KAG5593553.1"/>
    </source>
</evidence>
<keyword evidence="1" id="KW-0472">Membrane</keyword>
<dbReference type="AlphaFoldDB" id="A0A9J5XZD0"/>